<evidence type="ECO:0000259" key="5">
    <source>
        <dbReference type="Pfam" id="PF01979"/>
    </source>
</evidence>
<dbReference type="PANTHER" id="PTHR11113">
    <property type="entry name" value="N-ACETYLGLUCOSAMINE-6-PHOSPHATE DEACETYLASE"/>
    <property type="match status" value="1"/>
</dbReference>
<evidence type="ECO:0000256" key="1">
    <source>
        <dbReference type="ARBA" id="ARBA00010716"/>
    </source>
</evidence>
<organism evidence="6 7">
    <name type="scientific">Roseiterribacter gracilis</name>
    <dbReference type="NCBI Taxonomy" id="2812848"/>
    <lineage>
        <taxon>Bacteria</taxon>
        <taxon>Pseudomonadati</taxon>
        <taxon>Pseudomonadota</taxon>
        <taxon>Alphaproteobacteria</taxon>
        <taxon>Rhodospirillales</taxon>
        <taxon>Roseiterribacteraceae</taxon>
        <taxon>Roseiterribacter</taxon>
    </lineage>
</organism>
<proteinExistence type="inferred from homology"/>
<keyword evidence="2" id="KW-0378">Hydrolase</keyword>
<dbReference type="EMBL" id="BOPV01000001">
    <property type="protein sequence ID" value="GIL39659.1"/>
    <property type="molecule type" value="Genomic_DNA"/>
</dbReference>
<feature type="region of interest" description="Disordered" evidence="3">
    <location>
        <begin position="443"/>
        <end position="463"/>
    </location>
</feature>
<keyword evidence="4" id="KW-0732">Signal</keyword>
<sequence length="463" mass="49569">MRGRTQALLLAGLLLAVPAAAQEQKQAAKQPSPFGGDAYPSTYKPLPRTDTLLRGATIFDGAERKFDNADLLLRDGKVAAIGSNLAADGATVIDAKGRFITPGIIDIHSHDGSAPAPLTKMGSDVGEETDPNSANVWIEHAINPQDAGFWSALSGGVTTMQILPGSGNLFGGRTVVLKNVPGSTSQQMKFPGAAQGLKMACGENPKSTWGSKGRFPSSRMGIVAGYREGFQRAADYLRKWNDYQAGSLKEPPVRDFKLDTLAGVLRGEIKVHIHCYRADEMATVLEVAKEFGFKVAAFHHAIEAYKIPDLLKRDGACAVVWPDWWGGKAEAYDGIRENAAFVDAAGACVTLHSDIRIAQSRLNVELAKAVAAGRRAGLNIPTEHAIAWITRNPATVLGIADRTGSLEVGKNADLVVWSGDPLSIYSRADQVFVDGARIYDRSDPTRQPLTDTMLGQPVTKAVQ</sequence>
<comment type="caution">
    <text evidence="6">The sequence shown here is derived from an EMBL/GenBank/DDBJ whole genome shotgun (WGS) entry which is preliminary data.</text>
</comment>
<feature type="signal peptide" evidence="4">
    <location>
        <begin position="1"/>
        <end position="21"/>
    </location>
</feature>
<dbReference type="Pfam" id="PF01979">
    <property type="entry name" value="Amidohydro_1"/>
    <property type="match status" value="1"/>
</dbReference>
<feature type="domain" description="Amidohydrolase-related" evidence="5">
    <location>
        <begin position="344"/>
        <end position="426"/>
    </location>
</feature>
<dbReference type="Gene3D" id="2.30.40.10">
    <property type="entry name" value="Urease, subunit C, domain 1"/>
    <property type="match status" value="1"/>
</dbReference>
<evidence type="ECO:0000256" key="2">
    <source>
        <dbReference type="ARBA" id="ARBA00022801"/>
    </source>
</evidence>
<dbReference type="InterPro" id="IPR006680">
    <property type="entry name" value="Amidohydro-rel"/>
</dbReference>
<keyword evidence="7" id="KW-1185">Reference proteome</keyword>
<dbReference type="SUPFAM" id="SSF51556">
    <property type="entry name" value="Metallo-dependent hydrolases"/>
    <property type="match status" value="1"/>
</dbReference>
<dbReference type="InterPro" id="IPR011059">
    <property type="entry name" value="Metal-dep_hydrolase_composite"/>
</dbReference>
<dbReference type="Proteomes" id="UP000681075">
    <property type="component" value="Unassembled WGS sequence"/>
</dbReference>
<comment type="similarity">
    <text evidence="1">Belongs to the metallo-dependent hydrolases superfamily. NagA family.</text>
</comment>
<dbReference type="AlphaFoldDB" id="A0A8S8XD75"/>
<gene>
    <name evidence="6" type="ORF">TMPK1_18960</name>
</gene>
<evidence type="ECO:0000313" key="6">
    <source>
        <dbReference type="EMBL" id="GIL39659.1"/>
    </source>
</evidence>
<name>A0A8S8XD75_9PROT</name>
<reference evidence="6" key="1">
    <citation type="submission" date="2021-02" db="EMBL/GenBank/DDBJ databases">
        <title>Genome sequence of Rhodospirillales sp. strain TMPK1 isolated from soil.</title>
        <authorList>
            <person name="Nakai R."/>
            <person name="Kusada H."/>
            <person name="Tamaki H."/>
        </authorList>
    </citation>
    <scope>NUCLEOTIDE SEQUENCE</scope>
    <source>
        <strain evidence="6">TMPK1</strain>
    </source>
</reference>
<dbReference type="InterPro" id="IPR032466">
    <property type="entry name" value="Metal_Hydrolase"/>
</dbReference>
<dbReference type="Gene3D" id="3.20.20.140">
    <property type="entry name" value="Metal-dependent hydrolases"/>
    <property type="match status" value="1"/>
</dbReference>
<evidence type="ECO:0000313" key="7">
    <source>
        <dbReference type="Proteomes" id="UP000681075"/>
    </source>
</evidence>
<dbReference type="PANTHER" id="PTHR11113:SF14">
    <property type="entry name" value="N-ACETYLGLUCOSAMINE-6-PHOSPHATE DEACETYLASE"/>
    <property type="match status" value="1"/>
</dbReference>
<accession>A0A8S8XD75</accession>
<dbReference type="RefSeq" id="WP_420242762.1">
    <property type="nucleotide sequence ID" value="NZ_BOPV01000001.1"/>
</dbReference>
<dbReference type="GO" id="GO:0006046">
    <property type="term" value="P:N-acetylglucosamine catabolic process"/>
    <property type="evidence" value="ECO:0007669"/>
    <property type="project" value="TreeGrafter"/>
</dbReference>
<dbReference type="SUPFAM" id="SSF51338">
    <property type="entry name" value="Composite domain of metallo-dependent hydrolases"/>
    <property type="match status" value="1"/>
</dbReference>
<dbReference type="CDD" id="cd01309">
    <property type="entry name" value="Met_dep_hydrolase_C"/>
    <property type="match status" value="1"/>
</dbReference>
<protein>
    <submittedName>
        <fullName evidence="6">Imidazolonepropionase related amidohydrolase</fullName>
    </submittedName>
</protein>
<dbReference type="GO" id="GO:0008448">
    <property type="term" value="F:N-acetylglucosamine-6-phosphate deacetylase activity"/>
    <property type="evidence" value="ECO:0007669"/>
    <property type="project" value="TreeGrafter"/>
</dbReference>
<evidence type="ECO:0000256" key="3">
    <source>
        <dbReference type="SAM" id="MobiDB-lite"/>
    </source>
</evidence>
<feature type="chain" id="PRO_5035891263" evidence="4">
    <location>
        <begin position="22"/>
        <end position="463"/>
    </location>
</feature>
<evidence type="ECO:0000256" key="4">
    <source>
        <dbReference type="SAM" id="SignalP"/>
    </source>
</evidence>